<protein>
    <submittedName>
        <fullName evidence="2">Uncharacterized protein</fullName>
    </submittedName>
</protein>
<dbReference type="EMBL" id="JAUIZM010000006">
    <property type="protein sequence ID" value="KAK1379122.1"/>
    <property type="molecule type" value="Genomic_DNA"/>
</dbReference>
<gene>
    <name evidence="2" type="ORF">POM88_025866</name>
</gene>
<dbReference type="AlphaFoldDB" id="A0AAD8I6Z2"/>
<proteinExistence type="predicted"/>
<sequence length="133" mass="15082">MEGAEWVELAQDIVAADLLKQYQKKFQGGTLAVTWNYLRESMSTYMSQPNPVTSRWEDEDHLRDSTFQLDAFRYRTSRLLHSAAMRLQKHTKTLGSKDRDGSLSVLSTPSGMPGTLGKGRSTMFESDSEMKAR</sequence>
<reference evidence="2" key="1">
    <citation type="submission" date="2023-02" db="EMBL/GenBank/DDBJ databases">
        <title>Genome of toxic invasive species Heracleum sosnowskyi carries increased number of genes despite the absence of recent whole-genome duplications.</title>
        <authorList>
            <person name="Schelkunov M."/>
            <person name="Shtratnikova V."/>
            <person name="Makarenko M."/>
            <person name="Klepikova A."/>
            <person name="Omelchenko D."/>
            <person name="Novikova G."/>
            <person name="Obukhova E."/>
            <person name="Bogdanov V."/>
            <person name="Penin A."/>
            <person name="Logacheva M."/>
        </authorList>
    </citation>
    <scope>NUCLEOTIDE SEQUENCE</scope>
    <source>
        <strain evidence="2">Hsosn_3</strain>
        <tissue evidence="2">Leaf</tissue>
    </source>
</reference>
<name>A0AAD8I6Z2_9APIA</name>
<evidence type="ECO:0000313" key="3">
    <source>
        <dbReference type="Proteomes" id="UP001237642"/>
    </source>
</evidence>
<evidence type="ECO:0000256" key="1">
    <source>
        <dbReference type="SAM" id="MobiDB-lite"/>
    </source>
</evidence>
<dbReference type="Proteomes" id="UP001237642">
    <property type="component" value="Unassembled WGS sequence"/>
</dbReference>
<reference evidence="2" key="2">
    <citation type="submission" date="2023-05" db="EMBL/GenBank/DDBJ databases">
        <authorList>
            <person name="Schelkunov M.I."/>
        </authorList>
    </citation>
    <scope>NUCLEOTIDE SEQUENCE</scope>
    <source>
        <strain evidence="2">Hsosn_3</strain>
        <tissue evidence="2">Leaf</tissue>
    </source>
</reference>
<organism evidence="2 3">
    <name type="scientific">Heracleum sosnowskyi</name>
    <dbReference type="NCBI Taxonomy" id="360622"/>
    <lineage>
        <taxon>Eukaryota</taxon>
        <taxon>Viridiplantae</taxon>
        <taxon>Streptophyta</taxon>
        <taxon>Embryophyta</taxon>
        <taxon>Tracheophyta</taxon>
        <taxon>Spermatophyta</taxon>
        <taxon>Magnoliopsida</taxon>
        <taxon>eudicotyledons</taxon>
        <taxon>Gunneridae</taxon>
        <taxon>Pentapetalae</taxon>
        <taxon>asterids</taxon>
        <taxon>campanulids</taxon>
        <taxon>Apiales</taxon>
        <taxon>Apiaceae</taxon>
        <taxon>Apioideae</taxon>
        <taxon>apioid superclade</taxon>
        <taxon>Tordylieae</taxon>
        <taxon>Tordyliinae</taxon>
        <taxon>Heracleum</taxon>
    </lineage>
</organism>
<keyword evidence="3" id="KW-1185">Reference proteome</keyword>
<evidence type="ECO:0000313" key="2">
    <source>
        <dbReference type="EMBL" id="KAK1379122.1"/>
    </source>
</evidence>
<accession>A0AAD8I6Z2</accession>
<feature type="region of interest" description="Disordered" evidence="1">
    <location>
        <begin position="91"/>
        <end position="133"/>
    </location>
</feature>
<comment type="caution">
    <text evidence="2">The sequence shown here is derived from an EMBL/GenBank/DDBJ whole genome shotgun (WGS) entry which is preliminary data.</text>
</comment>